<sequence length="184" mass="19943">MNPSRFQAAVERHKAEMMQLAARSGQPGNAVGTPVTLPDDADAVVNLPEAGAGRDPLQTFPPEQNTCDVFRQINQKTGFLRIQAFAGQQTVPVKGASVLVTHDFTDGPRRFASGTTDESGVLDGIVLPAPDAALAQTPTGEMPYALYDIRVSHPDYRTEIYKQVPIFPDVKSIQPVQFLSDHTN</sequence>
<evidence type="ECO:0000313" key="2">
    <source>
        <dbReference type="Proteomes" id="UP001299220"/>
    </source>
</evidence>
<name>A0ABS9CQI0_9FIRM</name>
<dbReference type="Proteomes" id="UP001299220">
    <property type="component" value="Unassembled WGS sequence"/>
</dbReference>
<reference evidence="1 2" key="1">
    <citation type="submission" date="2020-12" db="EMBL/GenBank/DDBJ databases">
        <title>Whole genome sequences of gut porcine anaerobes.</title>
        <authorList>
            <person name="Kubasova T."/>
            <person name="Jahodarova E."/>
            <person name="Rychlik I."/>
        </authorList>
    </citation>
    <scope>NUCLEOTIDE SEQUENCE [LARGE SCALE GENOMIC DNA]</scope>
    <source>
        <strain evidence="1 2">An867</strain>
    </source>
</reference>
<gene>
    <name evidence="1" type="ORF">JQM67_08400</name>
</gene>
<protein>
    <submittedName>
        <fullName evidence="1">Uncharacterized protein</fullName>
    </submittedName>
</protein>
<organism evidence="1 2">
    <name type="scientific">Anaeromassilibacillus senegalensis</name>
    <dbReference type="NCBI Taxonomy" id="1673717"/>
    <lineage>
        <taxon>Bacteria</taxon>
        <taxon>Bacillati</taxon>
        <taxon>Bacillota</taxon>
        <taxon>Clostridia</taxon>
        <taxon>Eubacteriales</taxon>
        <taxon>Acutalibacteraceae</taxon>
        <taxon>Anaeromassilibacillus</taxon>
    </lineage>
</organism>
<dbReference type="RefSeq" id="WP_235323654.1">
    <property type="nucleotide sequence ID" value="NZ_JAFBIT010000002.1"/>
</dbReference>
<dbReference type="EMBL" id="JAFBIT010000002">
    <property type="protein sequence ID" value="MCF2652621.1"/>
    <property type="molecule type" value="Genomic_DNA"/>
</dbReference>
<keyword evidence="2" id="KW-1185">Reference proteome</keyword>
<accession>A0ABS9CQI0</accession>
<proteinExistence type="predicted"/>
<comment type="caution">
    <text evidence="1">The sequence shown here is derived from an EMBL/GenBank/DDBJ whole genome shotgun (WGS) entry which is preliminary data.</text>
</comment>
<evidence type="ECO:0000313" key="1">
    <source>
        <dbReference type="EMBL" id="MCF2652621.1"/>
    </source>
</evidence>